<dbReference type="SUPFAM" id="SSF57997">
    <property type="entry name" value="Tropomyosin"/>
    <property type="match status" value="1"/>
</dbReference>
<dbReference type="GO" id="GO:0004715">
    <property type="term" value="F:non-membrane spanning protein tyrosine kinase activity"/>
    <property type="evidence" value="ECO:0007669"/>
    <property type="project" value="UniProtKB-EC"/>
</dbReference>
<dbReference type="NCBIfam" id="TIGR01005">
    <property type="entry name" value="eps_transp_fam"/>
    <property type="match status" value="1"/>
</dbReference>
<feature type="transmembrane region" description="Helical" evidence="15">
    <location>
        <begin position="439"/>
        <end position="457"/>
    </location>
</feature>
<dbReference type="Proteomes" id="UP001596084">
    <property type="component" value="Unassembled WGS sequence"/>
</dbReference>
<evidence type="ECO:0000256" key="14">
    <source>
        <dbReference type="SAM" id="Coils"/>
    </source>
</evidence>
<evidence type="ECO:0000259" key="16">
    <source>
        <dbReference type="Pfam" id="PF02706"/>
    </source>
</evidence>
<protein>
    <submittedName>
        <fullName evidence="19">Polysaccharide biosynthesis tyrosine autokinase</fullName>
        <ecNumber evidence="19">2.7.10.2</ecNumber>
    </submittedName>
</protein>
<evidence type="ECO:0000313" key="20">
    <source>
        <dbReference type="Proteomes" id="UP001596084"/>
    </source>
</evidence>
<accession>A0ABW0Q954</accession>
<dbReference type="InterPro" id="IPR003856">
    <property type="entry name" value="LPS_length_determ_N"/>
</dbReference>
<keyword evidence="4" id="KW-0997">Cell inner membrane</keyword>
<comment type="caution">
    <text evidence="19">The sequence shown here is derived from an EMBL/GenBank/DDBJ whole genome shotgun (WGS) entry which is preliminary data.</text>
</comment>
<proteinExistence type="inferred from homology"/>
<evidence type="ECO:0000256" key="13">
    <source>
        <dbReference type="ARBA" id="ARBA00053015"/>
    </source>
</evidence>
<evidence type="ECO:0000256" key="9">
    <source>
        <dbReference type="ARBA" id="ARBA00022840"/>
    </source>
</evidence>
<evidence type="ECO:0000313" key="19">
    <source>
        <dbReference type="EMBL" id="MFC5520232.1"/>
    </source>
</evidence>
<dbReference type="EC" id="2.7.10.2" evidence="19"/>
<dbReference type="Pfam" id="PF13807">
    <property type="entry name" value="GNVR"/>
    <property type="match status" value="1"/>
</dbReference>
<keyword evidence="7" id="KW-0547">Nucleotide-binding</keyword>
<keyword evidence="3" id="KW-1003">Cell membrane</keyword>
<dbReference type="InterPro" id="IPR005702">
    <property type="entry name" value="Wzc-like_C"/>
</dbReference>
<feature type="domain" description="Tyrosine-protein kinase G-rich" evidence="18">
    <location>
        <begin position="380"/>
        <end position="459"/>
    </location>
</feature>
<dbReference type="Pfam" id="PF23607">
    <property type="entry name" value="WZC_N"/>
    <property type="match status" value="1"/>
</dbReference>
<evidence type="ECO:0000256" key="10">
    <source>
        <dbReference type="ARBA" id="ARBA00022989"/>
    </source>
</evidence>
<organism evidence="19 20">
    <name type="scientific">Polaromonas jejuensis</name>
    <dbReference type="NCBI Taxonomy" id="457502"/>
    <lineage>
        <taxon>Bacteria</taxon>
        <taxon>Pseudomonadati</taxon>
        <taxon>Pseudomonadota</taxon>
        <taxon>Betaproteobacteria</taxon>
        <taxon>Burkholderiales</taxon>
        <taxon>Comamonadaceae</taxon>
        <taxon>Polaromonas</taxon>
    </lineage>
</organism>
<feature type="transmembrane region" description="Helical" evidence="15">
    <location>
        <begin position="24"/>
        <end position="43"/>
    </location>
</feature>
<feature type="domain" description="Polysaccharide chain length determinant N-terminal" evidence="16">
    <location>
        <begin position="8"/>
        <end position="101"/>
    </location>
</feature>
<keyword evidence="12" id="KW-0829">Tyrosine-protein kinase</keyword>
<dbReference type="SUPFAM" id="SSF52540">
    <property type="entry name" value="P-loop containing nucleoside triphosphate hydrolases"/>
    <property type="match status" value="1"/>
</dbReference>
<evidence type="ECO:0000256" key="6">
    <source>
        <dbReference type="ARBA" id="ARBA00022692"/>
    </source>
</evidence>
<dbReference type="InterPro" id="IPR050445">
    <property type="entry name" value="Bact_polysacc_biosynth/exp"/>
</dbReference>
<comment type="catalytic activity">
    <reaction evidence="13">
        <text>L-tyrosyl-[protein] + ATP = O-phospho-L-tyrosyl-[protein] + ADP + H(+)</text>
        <dbReference type="Rhea" id="RHEA:10596"/>
        <dbReference type="Rhea" id="RHEA-COMP:10136"/>
        <dbReference type="Rhea" id="RHEA-COMP:20101"/>
        <dbReference type="ChEBI" id="CHEBI:15378"/>
        <dbReference type="ChEBI" id="CHEBI:30616"/>
        <dbReference type="ChEBI" id="CHEBI:46858"/>
        <dbReference type="ChEBI" id="CHEBI:61978"/>
        <dbReference type="ChEBI" id="CHEBI:456216"/>
    </reaction>
</comment>
<reference evidence="20" key="1">
    <citation type="journal article" date="2019" name="Int. J. Syst. Evol. Microbiol.">
        <title>The Global Catalogue of Microorganisms (GCM) 10K type strain sequencing project: providing services to taxonomists for standard genome sequencing and annotation.</title>
        <authorList>
            <consortium name="The Broad Institute Genomics Platform"/>
            <consortium name="The Broad Institute Genome Sequencing Center for Infectious Disease"/>
            <person name="Wu L."/>
            <person name="Ma J."/>
        </authorList>
    </citation>
    <scope>NUCLEOTIDE SEQUENCE [LARGE SCALE GENOMIC DNA]</scope>
    <source>
        <strain evidence="20">CGMCC 4.7277</strain>
    </source>
</reference>
<feature type="domain" description="AAA" evidence="17">
    <location>
        <begin position="545"/>
        <end position="665"/>
    </location>
</feature>
<dbReference type="EMBL" id="JBHSMX010000010">
    <property type="protein sequence ID" value="MFC5520232.1"/>
    <property type="molecule type" value="Genomic_DNA"/>
</dbReference>
<keyword evidence="14" id="KW-0175">Coiled coil</keyword>
<dbReference type="NCBIfam" id="TIGR01007">
    <property type="entry name" value="eps_fam"/>
    <property type="match status" value="1"/>
</dbReference>
<keyword evidence="8" id="KW-0418">Kinase</keyword>
<dbReference type="Pfam" id="PF13614">
    <property type="entry name" value="AAA_31"/>
    <property type="match status" value="1"/>
</dbReference>
<evidence type="ECO:0000256" key="2">
    <source>
        <dbReference type="ARBA" id="ARBA00008883"/>
    </source>
</evidence>
<feature type="coiled-coil region" evidence="14">
    <location>
        <begin position="267"/>
        <end position="345"/>
    </location>
</feature>
<keyword evidence="11 15" id="KW-0472">Membrane</keyword>
<dbReference type="PANTHER" id="PTHR32309:SF32">
    <property type="entry name" value="TYROSINE-PROTEIN KINASE ETK-RELATED"/>
    <property type="match status" value="1"/>
</dbReference>
<keyword evidence="5 19" id="KW-0808">Transferase</keyword>
<keyword evidence="6 15" id="KW-0812">Transmembrane</keyword>
<comment type="subcellular location">
    <subcellularLocation>
        <location evidence="1">Cell inner membrane</location>
        <topology evidence="1">Multi-pass membrane protein</topology>
    </subcellularLocation>
</comment>
<dbReference type="InterPro" id="IPR025669">
    <property type="entry name" value="AAA_dom"/>
</dbReference>
<evidence type="ECO:0000256" key="15">
    <source>
        <dbReference type="SAM" id="Phobius"/>
    </source>
</evidence>
<evidence type="ECO:0000256" key="12">
    <source>
        <dbReference type="ARBA" id="ARBA00023137"/>
    </source>
</evidence>
<keyword evidence="10 15" id="KW-1133">Transmembrane helix</keyword>
<evidence type="ECO:0000256" key="8">
    <source>
        <dbReference type="ARBA" id="ARBA00022777"/>
    </source>
</evidence>
<dbReference type="CDD" id="cd05387">
    <property type="entry name" value="BY-kinase"/>
    <property type="match status" value="1"/>
</dbReference>
<evidence type="ECO:0000256" key="1">
    <source>
        <dbReference type="ARBA" id="ARBA00004429"/>
    </source>
</evidence>
<dbReference type="RefSeq" id="WP_245660893.1">
    <property type="nucleotide sequence ID" value="NZ_JBHSMX010000010.1"/>
</dbReference>
<comment type="similarity">
    <text evidence="2">Belongs to the etk/wzc family.</text>
</comment>
<dbReference type="PANTHER" id="PTHR32309">
    <property type="entry name" value="TYROSINE-PROTEIN KINASE"/>
    <property type="match status" value="1"/>
</dbReference>
<evidence type="ECO:0000256" key="3">
    <source>
        <dbReference type="ARBA" id="ARBA00022475"/>
    </source>
</evidence>
<evidence type="ECO:0000256" key="5">
    <source>
        <dbReference type="ARBA" id="ARBA00022679"/>
    </source>
</evidence>
<dbReference type="Gene3D" id="3.40.50.300">
    <property type="entry name" value="P-loop containing nucleotide triphosphate hydrolases"/>
    <property type="match status" value="1"/>
</dbReference>
<name>A0ABW0Q954_9BURK</name>
<evidence type="ECO:0000259" key="18">
    <source>
        <dbReference type="Pfam" id="PF13807"/>
    </source>
</evidence>
<keyword evidence="9" id="KW-0067">ATP-binding</keyword>
<dbReference type="InterPro" id="IPR032807">
    <property type="entry name" value="GNVR"/>
</dbReference>
<evidence type="ECO:0000259" key="17">
    <source>
        <dbReference type="Pfam" id="PF13614"/>
    </source>
</evidence>
<keyword evidence="20" id="KW-1185">Reference proteome</keyword>
<evidence type="ECO:0000256" key="11">
    <source>
        <dbReference type="ARBA" id="ARBA00023136"/>
    </source>
</evidence>
<sequence length="732" mass="79100">MSPPDEGDEINLLELLDVVLDSRWLIAGVTAVALALGVAYALLSTPIYEANTLIQVEDSKAGGMGGMLGDMGSMFDIKSPATAEIEILRSRLVVGQAVANLQLDMEVKPKYLPLVGRWLASRATEPSSPGFLGMGGYVSGTEALQVAYLKVPPALEGKRYTVALTAQGFELRSPEGDSLGKGSLGQPLRFQHEGQSGELLVASALGKPGAEFYLTRFSRLGVTEMLQKDMNIAEQGKQSGVISTSLQGADPARIAKVLNEVGTLYVRQNVERKAAEAEKSINFLDTQLPQLRKELEASENKFNQFRNQNGTFDLGTEAKVILDQGIKLQTSLIELQQKRKELEARFTAQHPSIQTIDAQINSINRELGAMSGKVKTFPNVEQDLLRLTRDVKVNNELYTNLLNSFQQLRLVKEGKVGNVRIVDVAAVPERPVKPQSAQVVALAAVLGLLAGLALAFLRNSLRPGIKDPTDIEQHAGLHVFATVPHSDAQVRQAKAIKVKTPGTHVLAVIDPQDPVVESLRSLRTALQFAMLEASNNIVLITGPTPGIGKSFTSVNFAAVLGAANKKILLIDADLRKGHLNQYFGQGRERGLSEVVSGSVPLADALRHNVAPNVDFLATGTLPPNPAELLMTPATQALLKQLAGQYDLVIIDTPPVLAASDTAILAPLAGAVFMVARAEVTSLGELQESAKRLSHSGVQTRGVIFNDLNTTKRRYGYGMGYKYGKYRYTNYQY</sequence>
<gene>
    <name evidence="19" type="ORF">ACFPP7_04790</name>
</gene>
<dbReference type="Pfam" id="PF02706">
    <property type="entry name" value="Wzz"/>
    <property type="match status" value="1"/>
</dbReference>
<evidence type="ECO:0000256" key="4">
    <source>
        <dbReference type="ARBA" id="ARBA00022519"/>
    </source>
</evidence>
<dbReference type="InterPro" id="IPR005700">
    <property type="entry name" value="EPS_ExoP-like"/>
</dbReference>
<dbReference type="InterPro" id="IPR027417">
    <property type="entry name" value="P-loop_NTPase"/>
</dbReference>
<evidence type="ECO:0000256" key="7">
    <source>
        <dbReference type="ARBA" id="ARBA00022741"/>
    </source>
</evidence>